<evidence type="ECO:0000259" key="4">
    <source>
        <dbReference type="PROSITE" id="PS51186"/>
    </source>
</evidence>
<evidence type="ECO:0000256" key="2">
    <source>
        <dbReference type="ARBA" id="ARBA00023315"/>
    </source>
</evidence>
<keyword evidence="6" id="KW-1185">Reference proteome</keyword>
<evidence type="ECO:0000313" key="6">
    <source>
        <dbReference type="Proteomes" id="UP000184514"/>
    </source>
</evidence>
<dbReference type="EMBL" id="MLCB01000121">
    <property type="protein sequence ID" value="OJI94085.1"/>
    <property type="molecule type" value="Genomic_DNA"/>
</dbReference>
<keyword evidence="2" id="KW-0012">Acyltransferase</keyword>
<feature type="domain" description="N-acetyltransferase" evidence="4">
    <location>
        <begin position="10"/>
        <end position="154"/>
    </location>
</feature>
<dbReference type="Gene3D" id="3.40.630.30">
    <property type="match status" value="1"/>
</dbReference>
<evidence type="ECO:0000256" key="1">
    <source>
        <dbReference type="ARBA" id="ARBA00022679"/>
    </source>
</evidence>
<dbReference type="InterPro" id="IPR000182">
    <property type="entry name" value="GNAT_dom"/>
</dbReference>
<dbReference type="RefSeq" id="WP_072630283.1">
    <property type="nucleotide sequence ID" value="NZ_MLCB01000121.1"/>
</dbReference>
<sequence>MTPHIQTERLVLRPLALTDTESIFTLINNENVAKWLTPIPWPYTQSDALDFVSRVTAQNEDAYYAICEDGTFIGCISYGAQLGYWLGEPYWGHGYMTEATKAVLDDYFEDGHSKMISGYHLGNQGSCKILEKMNFQRIEQVPSRSNVVGKVTIQRMILKNSDWEARGK</sequence>
<dbReference type="Pfam" id="PF13302">
    <property type="entry name" value="Acetyltransf_3"/>
    <property type="match status" value="1"/>
</dbReference>
<protein>
    <recommendedName>
        <fullName evidence="4">N-acetyltransferase domain-containing protein</fullName>
    </recommendedName>
</protein>
<dbReference type="SUPFAM" id="SSF55729">
    <property type="entry name" value="Acyl-CoA N-acyltransferases (Nat)"/>
    <property type="match status" value="1"/>
</dbReference>
<reference evidence="5 6" key="1">
    <citation type="submission" date="2016-10" db="EMBL/GenBank/DDBJ databases">
        <title>Genome sequence of Planktotalea frisia SH6-1.</title>
        <authorList>
            <person name="Poehlein A."/>
            <person name="Bakenhus I."/>
            <person name="Voget S."/>
            <person name="Brinkhoff T."/>
            <person name="Simon M."/>
        </authorList>
    </citation>
    <scope>NUCLEOTIDE SEQUENCE [LARGE SCALE GENOMIC DNA]</scope>
    <source>
        <strain evidence="5 6">SH6-1</strain>
    </source>
</reference>
<dbReference type="GO" id="GO:0016747">
    <property type="term" value="F:acyltransferase activity, transferring groups other than amino-acyl groups"/>
    <property type="evidence" value="ECO:0007669"/>
    <property type="project" value="InterPro"/>
</dbReference>
<evidence type="ECO:0000313" key="5">
    <source>
        <dbReference type="EMBL" id="OJI94085.1"/>
    </source>
</evidence>
<gene>
    <name evidence="5" type="ORF">PFRI_17050</name>
</gene>
<organism evidence="5 6">
    <name type="scientific">Planktotalea frisia</name>
    <dbReference type="NCBI Taxonomy" id="696762"/>
    <lineage>
        <taxon>Bacteria</taxon>
        <taxon>Pseudomonadati</taxon>
        <taxon>Pseudomonadota</taxon>
        <taxon>Alphaproteobacteria</taxon>
        <taxon>Rhodobacterales</taxon>
        <taxon>Paracoccaceae</taxon>
        <taxon>Planktotalea</taxon>
    </lineage>
</organism>
<accession>A0A1L9NXR3</accession>
<comment type="similarity">
    <text evidence="3">Belongs to the acetyltransferase family. RimJ subfamily.</text>
</comment>
<dbReference type="PANTHER" id="PTHR43792:SF8">
    <property type="entry name" value="[RIBOSOMAL PROTEIN US5]-ALANINE N-ACETYLTRANSFERASE"/>
    <property type="match status" value="1"/>
</dbReference>
<proteinExistence type="inferred from homology"/>
<name>A0A1L9NXR3_9RHOB</name>
<dbReference type="STRING" id="696762.PFRI_17050"/>
<keyword evidence="1" id="KW-0808">Transferase</keyword>
<dbReference type="InterPro" id="IPR051531">
    <property type="entry name" value="N-acetyltransferase"/>
</dbReference>
<evidence type="ECO:0000256" key="3">
    <source>
        <dbReference type="ARBA" id="ARBA00038502"/>
    </source>
</evidence>
<dbReference type="OrthoDB" id="9804153at2"/>
<dbReference type="AlphaFoldDB" id="A0A1L9NXR3"/>
<dbReference type="InterPro" id="IPR016181">
    <property type="entry name" value="Acyl_CoA_acyltransferase"/>
</dbReference>
<dbReference type="PROSITE" id="PS51186">
    <property type="entry name" value="GNAT"/>
    <property type="match status" value="1"/>
</dbReference>
<dbReference type="Proteomes" id="UP000184514">
    <property type="component" value="Unassembled WGS sequence"/>
</dbReference>
<comment type="caution">
    <text evidence="5">The sequence shown here is derived from an EMBL/GenBank/DDBJ whole genome shotgun (WGS) entry which is preliminary data.</text>
</comment>
<dbReference type="PANTHER" id="PTHR43792">
    <property type="entry name" value="GNAT FAMILY, PUTATIVE (AFU_ORTHOLOGUE AFUA_3G00765)-RELATED-RELATED"/>
    <property type="match status" value="1"/>
</dbReference>